<evidence type="ECO:0000313" key="1">
    <source>
        <dbReference type="EMBL" id="GLQ88865.1"/>
    </source>
</evidence>
<dbReference type="PROSITE" id="PS51257">
    <property type="entry name" value="PROKAR_LIPOPROTEIN"/>
    <property type="match status" value="1"/>
</dbReference>
<gene>
    <name evidence="1" type="ORF">GCM10007898_24360</name>
</gene>
<sequence>MKKLNSNGIKTADQEWYGVDKLGILYPAVSSCVTVTCVVKGGLAGLHLASLAFPAVTDADIAEYGKVAQGATAMYLVGMLSLRWEDDSKESKRNFTGLKYGAADGGTLIARLREKTGFTGVVWVKDTSSLAGELEITATLAEGAVIFKVAATNLAEQRLADFTSIGGDVILPPPNNSSRCVIL</sequence>
<keyword evidence="2" id="KW-1185">Reference proteome</keyword>
<organism evidence="1 2">
    <name type="scientific">Dyella flagellata</name>
    <dbReference type="NCBI Taxonomy" id="1867833"/>
    <lineage>
        <taxon>Bacteria</taxon>
        <taxon>Pseudomonadati</taxon>
        <taxon>Pseudomonadota</taxon>
        <taxon>Gammaproteobacteria</taxon>
        <taxon>Lysobacterales</taxon>
        <taxon>Rhodanobacteraceae</taxon>
        <taxon>Dyella</taxon>
    </lineage>
</organism>
<protein>
    <submittedName>
        <fullName evidence="1">Uncharacterized protein</fullName>
    </submittedName>
</protein>
<comment type="caution">
    <text evidence="1">The sequence shown here is derived from an EMBL/GenBank/DDBJ whole genome shotgun (WGS) entry which is preliminary data.</text>
</comment>
<accession>A0ABQ5XB69</accession>
<proteinExistence type="predicted"/>
<dbReference type="Proteomes" id="UP001156627">
    <property type="component" value="Unassembled WGS sequence"/>
</dbReference>
<dbReference type="EMBL" id="BSOA01000022">
    <property type="protein sequence ID" value="GLQ88865.1"/>
    <property type="molecule type" value="Genomic_DNA"/>
</dbReference>
<reference evidence="2" key="1">
    <citation type="journal article" date="2019" name="Int. J. Syst. Evol. Microbiol.">
        <title>The Global Catalogue of Microorganisms (GCM) 10K type strain sequencing project: providing services to taxonomists for standard genome sequencing and annotation.</title>
        <authorList>
            <consortium name="The Broad Institute Genomics Platform"/>
            <consortium name="The Broad Institute Genome Sequencing Center for Infectious Disease"/>
            <person name="Wu L."/>
            <person name="Ma J."/>
        </authorList>
    </citation>
    <scope>NUCLEOTIDE SEQUENCE [LARGE SCALE GENOMIC DNA]</scope>
    <source>
        <strain evidence="2">NBRC 111981</strain>
    </source>
</reference>
<name>A0ABQ5XB69_9GAMM</name>
<dbReference type="RefSeq" id="WP_284332307.1">
    <property type="nucleotide sequence ID" value="NZ_BSOA01000022.1"/>
</dbReference>
<evidence type="ECO:0000313" key="2">
    <source>
        <dbReference type="Proteomes" id="UP001156627"/>
    </source>
</evidence>